<dbReference type="PANTHER" id="PTHR30098:SF2">
    <property type="entry name" value="LEUCYL_PHENYLALANYL-TRNA--PROTEIN TRANSFERASE"/>
    <property type="match status" value="1"/>
</dbReference>
<comment type="function">
    <text evidence="4">Functions in the N-end rule pathway of protein degradation where it conjugates Leu, Phe and, less efficiently, Met from aminoacyl-tRNAs to the N-termini of proteins containing an N-terminal arginine or lysine.</text>
</comment>
<feature type="compositionally biased region" description="Low complexity" evidence="5">
    <location>
        <begin position="102"/>
        <end position="119"/>
    </location>
</feature>
<keyword evidence="7" id="KW-1185">Reference proteome</keyword>
<keyword evidence="2 4" id="KW-0808">Transferase</keyword>
<dbReference type="EC" id="2.3.2.6" evidence="4"/>
<dbReference type="RefSeq" id="WP_326928561.1">
    <property type="nucleotide sequence ID" value="NZ_CP123443.1"/>
</dbReference>
<feature type="region of interest" description="Disordered" evidence="5">
    <location>
        <begin position="94"/>
        <end position="128"/>
    </location>
</feature>
<accession>A0ABY8MLT1</accession>
<dbReference type="GO" id="GO:0008914">
    <property type="term" value="F:leucyl-tRNA--protein transferase activity"/>
    <property type="evidence" value="ECO:0007669"/>
    <property type="project" value="UniProtKB-EC"/>
</dbReference>
<reference evidence="6 7" key="1">
    <citation type="submission" date="2023-04" db="EMBL/GenBank/DDBJ databases">
        <title>Spirochaete genome identified in red abalone sample constitutes a novel genus.</title>
        <authorList>
            <person name="Sharma S.P."/>
            <person name="Purcell C.M."/>
            <person name="Hyde J.R."/>
            <person name="Severin A.J."/>
        </authorList>
    </citation>
    <scope>NUCLEOTIDE SEQUENCE [LARGE SCALE GENOMIC DNA]</scope>
    <source>
        <strain evidence="6 7">SP-2023</strain>
    </source>
</reference>
<dbReference type="Proteomes" id="UP001228690">
    <property type="component" value="Chromosome"/>
</dbReference>
<dbReference type="Gene3D" id="3.30.70.3550">
    <property type="entry name" value="Leucyl/phenylalanyl-tRNA-protein transferase, N-terminal domain"/>
    <property type="match status" value="1"/>
</dbReference>
<evidence type="ECO:0000313" key="6">
    <source>
        <dbReference type="EMBL" id="WGK70350.1"/>
    </source>
</evidence>
<evidence type="ECO:0000256" key="2">
    <source>
        <dbReference type="ARBA" id="ARBA00022679"/>
    </source>
</evidence>
<comment type="catalytic activity">
    <reaction evidence="4">
        <text>N-terminal L-lysyl-[protein] + L-leucyl-tRNA(Leu) = N-terminal L-leucyl-L-lysyl-[protein] + tRNA(Leu) + H(+)</text>
        <dbReference type="Rhea" id="RHEA:12340"/>
        <dbReference type="Rhea" id="RHEA-COMP:9613"/>
        <dbReference type="Rhea" id="RHEA-COMP:9622"/>
        <dbReference type="Rhea" id="RHEA-COMP:12670"/>
        <dbReference type="Rhea" id="RHEA-COMP:12671"/>
        <dbReference type="ChEBI" id="CHEBI:15378"/>
        <dbReference type="ChEBI" id="CHEBI:65249"/>
        <dbReference type="ChEBI" id="CHEBI:78442"/>
        <dbReference type="ChEBI" id="CHEBI:78494"/>
        <dbReference type="ChEBI" id="CHEBI:133043"/>
        <dbReference type="EC" id="2.3.2.6"/>
    </reaction>
</comment>
<organism evidence="6 7">
    <name type="scientific">Candidatus Haliotispira prima</name>
    <dbReference type="NCBI Taxonomy" id="3034016"/>
    <lineage>
        <taxon>Bacteria</taxon>
        <taxon>Pseudomonadati</taxon>
        <taxon>Spirochaetota</taxon>
        <taxon>Spirochaetia</taxon>
        <taxon>Spirochaetales</taxon>
        <taxon>Spirochaetaceae</taxon>
        <taxon>Candidatus Haliotispira</taxon>
    </lineage>
</organism>
<dbReference type="InterPro" id="IPR042203">
    <property type="entry name" value="Leu/Phe-tRNA_Trfase_C"/>
</dbReference>
<dbReference type="InterPro" id="IPR004616">
    <property type="entry name" value="Leu/Phe-tRNA_Trfase"/>
</dbReference>
<comment type="subcellular location">
    <subcellularLocation>
        <location evidence="4">Cytoplasm</location>
    </subcellularLocation>
</comment>
<dbReference type="InterPro" id="IPR016181">
    <property type="entry name" value="Acyl_CoA_acyltransferase"/>
</dbReference>
<proteinExistence type="inferred from homology"/>
<comment type="catalytic activity">
    <reaction evidence="4">
        <text>L-phenylalanyl-tRNA(Phe) + an N-terminal L-alpha-aminoacyl-[protein] = an N-terminal L-phenylalanyl-L-alpha-aminoacyl-[protein] + tRNA(Phe)</text>
        <dbReference type="Rhea" id="RHEA:43632"/>
        <dbReference type="Rhea" id="RHEA-COMP:9668"/>
        <dbReference type="Rhea" id="RHEA-COMP:9699"/>
        <dbReference type="Rhea" id="RHEA-COMP:10636"/>
        <dbReference type="Rhea" id="RHEA-COMP:10637"/>
        <dbReference type="ChEBI" id="CHEBI:78442"/>
        <dbReference type="ChEBI" id="CHEBI:78531"/>
        <dbReference type="ChEBI" id="CHEBI:78597"/>
        <dbReference type="ChEBI" id="CHEBI:83561"/>
        <dbReference type="EC" id="2.3.2.6"/>
    </reaction>
</comment>
<dbReference type="InterPro" id="IPR042221">
    <property type="entry name" value="Leu/Phe-tRNA_Trfase_N"/>
</dbReference>
<evidence type="ECO:0000256" key="1">
    <source>
        <dbReference type="ARBA" id="ARBA00022490"/>
    </source>
</evidence>
<evidence type="ECO:0000313" key="7">
    <source>
        <dbReference type="Proteomes" id="UP001228690"/>
    </source>
</evidence>
<sequence>MARIWDLSELPYLGERQHLNFRVGPECDDVIAVGGNLSPGLLLSAYQQGVFPWYNEGQDIYWWSPRQRFTLLPDRLHLPKSLIRHMRRSLYLGPAGEGRGQGQRQNAQGAQGTQGAEGAEGAEDLQAPQVPGANTYDLRLSLDEAFADVINACSATPRPEQLKRDGSAATWITPEMRYAYVHLHMRGYAHSVECWRREVHGGETLVGGLYGIGLGRCFFGESMFSHAPDASKIAFAGLALFLFGKGFRLIDCQEETEHLRRFGAVSLPRDDFEKRLRECEPELDLRDRLKQRAFWMTCCEEFPDSPSLRKLLGR</sequence>
<keyword evidence="1 4" id="KW-0963">Cytoplasm</keyword>
<dbReference type="SUPFAM" id="SSF55729">
    <property type="entry name" value="Acyl-CoA N-acyltransferases (Nat)"/>
    <property type="match status" value="2"/>
</dbReference>
<comment type="similarity">
    <text evidence="4">Belongs to the L/F-transferase family.</text>
</comment>
<dbReference type="PANTHER" id="PTHR30098">
    <property type="entry name" value="LEUCYL/PHENYLALANYL-TRNA--PROTEIN TRANSFERASE"/>
    <property type="match status" value="1"/>
</dbReference>
<comment type="catalytic activity">
    <reaction evidence="4">
        <text>N-terminal L-arginyl-[protein] + L-leucyl-tRNA(Leu) = N-terminal L-leucyl-L-arginyl-[protein] + tRNA(Leu) + H(+)</text>
        <dbReference type="Rhea" id="RHEA:50416"/>
        <dbReference type="Rhea" id="RHEA-COMP:9613"/>
        <dbReference type="Rhea" id="RHEA-COMP:9622"/>
        <dbReference type="Rhea" id="RHEA-COMP:12672"/>
        <dbReference type="Rhea" id="RHEA-COMP:12673"/>
        <dbReference type="ChEBI" id="CHEBI:15378"/>
        <dbReference type="ChEBI" id="CHEBI:64719"/>
        <dbReference type="ChEBI" id="CHEBI:78442"/>
        <dbReference type="ChEBI" id="CHEBI:78494"/>
        <dbReference type="ChEBI" id="CHEBI:133044"/>
        <dbReference type="EC" id="2.3.2.6"/>
    </reaction>
</comment>
<evidence type="ECO:0000256" key="3">
    <source>
        <dbReference type="ARBA" id="ARBA00023315"/>
    </source>
</evidence>
<dbReference type="Pfam" id="PF03588">
    <property type="entry name" value="Leu_Phe_trans"/>
    <property type="match status" value="2"/>
</dbReference>
<dbReference type="Gene3D" id="3.40.630.70">
    <property type="entry name" value="Leucyl/phenylalanyl-tRNA-protein transferase, C-terminal domain"/>
    <property type="match status" value="1"/>
</dbReference>
<evidence type="ECO:0000256" key="4">
    <source>
        <dbReference type="HAMAP-Rule" id="MF_00688"/>
    </source>
</evidence>
<evidence type="ECO:0000256" key="5">
    <source>
        <dbReference type="SAM" id="MobiDB-lite"/>
    </source>
</evidence>
<dbReference type="EMBL" id="CP123443">
    <property type="protein sequence ID" value="WGK70350.1"/>
    <property type="molecule type" value="Genomic_DNA"/>
</dbReference>
<protein>
    <recommendedName>
        <fullName evidence="4">Leucyl/phenylalanyl-tRNA--protein transferase</fullName>
        <ecNumber evidence="4">2.3.2.6</ecNumber>
    </recommendedName>
    <alternativeName>
        <fullName evidence="4">L/F-transferase</fullName>
    </alternativeName>
    <alternativeName>
        <fullName evidence="4">Leucyltransferase</fullName>
    </alternativeName>
    <alternativeName>
        <fullName evidence="4">Phenyalanyltransferase</fullName>
    </alternativeName>
</protein>
<dbReference type="HAMAP" id="MF_00688">
    <property type="entry name" value="Leu_Phe_trans"/>
    <property type="match status" value="1"/>
</dbReference>
<gene>
    <name evidence="4" type="primary">aat</name>
    <name evidence="6" type="ORF">P0082_05675</name>
</gene>
<name>A0ABY8MLT1_9SPIO</name>
<keyword evidence="3 4" id="KW-0012">Acyltransferase</keyword>